<organism evidence="1 2">
    <name type="scientific">Planococcus massiliensis</name>
    <dbReference type="NCBI Taxonomy" id="1499687"/>
    <lineage>
        <taxon>Bacteria</taxon>
        <taxon>Bacillati</taxon>
        <taxon>Bacillota</taxon>
        <taxon>Bacilli</taxon>
        <taxon>Bacillales</taxon>
        <taxon>Caryophanaceae</taxon>
        <taxon>Planococcus</taxon>
    </lineage>
</organism>
<sequence>MKTDPLHLRGLFLVNPSEIIGKVIETELKNNLKKYYHTSMLMW</sequence>
<gene>
    <name evidence="1" type="ORF">BN1080_00263</name>
</gene>
<keyword evidence="2" id="KW-1185">Reference proteome</keyword>
<reference evidence="1 2" key="1">
    <citation type="submission" date="2014-09" db="EMBL/GenBank/DDBJ databases">
        <authorList>
            <person name="Urmite Genomes Urmite Genomes"/>
        </authorList>
    </citation>
    <scope>NUCLEOTIDE SEQUENCE [LARGE SCALE GENOMIC DNA]</scope>
    <source>
        <strain evidence="1 2">ES2</strain>
    </source>
</reference>
<proteinExistence type="predicted"/>
<evidence type="ECO:0000313" key="2">
    <source>
        <dbReference type="Proteomes" id="UP000043699"/>
    </source>
</evidence>
<dbReference type="Proteomes" id="UP000043699">
    <property type="component" value="Unassembled WGS sequence"/>
</dbReference>
<accession>A0A098EGC4</accession>
<dbReference type="AlphaFoldDB" id="A0A098EGC4"/>
<protein>
    <submittedName>
        <fullName evidence="1">Uncharacterized protein</fullName>
    </submittedName>
</protein>
<dbReference type="STRING" id="1499687.BN1080_00263"/>
<evidence type="ECO:0000313" key="1">
    <source>
        <dbReference type="EMBL" id="CEG21354.1"/>
    </source>
</evidence>
<name>A0A098EGC4_9BACL</name>
<dbReference type="EMBL" id="CCXS01000001">
    <property type="protein sequence ID" value="CEG21354.1"/>
    <property type="molecule type" value="Genomic_DNA"/>
</dbReference>